<feature type="region of interest" description="Disordered" evidence="1">
    <location>
        <begin position="1"/>
        <end position="29"/>
    </location>
</feature>
<dbReference type="AlphaFoldDB" id="A0A9Q2ZUH6"/>
<protein>
    <submittedName>
        <fullName evidence="2">Uncharacterized protein</fullName>
    </submittedName>
</protein>
<name>A0A9Q2ZUH6_9BURK</name>
<dbReference type="Proteomes" id="UP000783102">
    <property type="component" value="Unassembled WGS sequence"/>
</dbReference>
<sequence>MTHAAQNTTSNAVVQTGPKTINGKKASSQNAQKGAIFTKGYLASENIEQKQMEYEALTVQWGAYDPTRQMILRTIEQANLGIERQMLFEKQKIEALMQSADVAQQFARHAGLSAMAATMMPAWYFSDSGAREKRIATSILKVFEQAEQLIHEYSDQIAPHIKTRYPDLYHYLMEGQAVTAQFLIVLGKTYKQTTAILNLHKLIEGLEKHYYHHLVWAKDADRYQILVIGLRAQKIEEAIDLDKSNRYATHLQNRLLKGVNALVTIDQIEANSLSMAQATLTVSEAELEGSCVSLGASSAPDADALETQK</sequence>
<evidence type="ECO:0000313" key="3">
    <source>
        <dbReference type="Proteomes" id="UP000783102"/>
    </source>
</evidence>
<organism evidence="2 3">
    <name type="scientific">Polynucleobacter paneuropaeus</name>
    <dbReference type="NCBI Taxonomy" id="2527775"/>
    <lineage>
        <taxon>Bacteria</taxon>
        <taxon>Pseudomonadati</taxon>
        <taxon>Pseudomonadota</taxon>
        <taxon>Betaproteobacteria</taxon>
        <taxon>Burkholderiales</taxon>
        <taxon>Burkholderiaceae</taxon>
        <taxon>Polynucleobacter</taxon>
    </lineage>
</organism>
<evidence type="ECO:0000256" key="1">
    <source>
        <dbReference type="SAM" id="MobiDB-lite"/>
    </source>
</evidence>
<accession>A0A9Q2ZUH6</accession>
<gene>
    <name evidence="2" type="ORF">G6731_00080</name>
</gene>
<dbReference type="EMBL" id="JAANEY010000001">
    <property type="protein sequence ID" value="MBT8550360.1"/>
    <property type="molecule type" value="Genomic_DNA"/>
</dbReference>
<evidence type="ECO:0000313" key="2">
    <source>
        <dbReference type="EMBL" id="MBT8550360.1"/>
    </source>
</evidence>
<proteinExistence type="predicted"/>
<reference evidence="2" key="1">
    <citation type="journal article" date="2021" name="Genome Biol. Evol.">
        <title>Continental-Scale Gene Flow Prevents Allopatric Divergence of Pelagic Freshwater Bacteria.</title>
        <authorList>
            <person name="Hoetzinger M."/>
            <person name="Pitt A."/>
            <person name="Huemer A."/>
            <person name="Hahn M.W."/>
        </authorList>
    </citation>
    <scope>NUCLEOTIDE SEQUENCE</scope>
    <source>
        <strain evidence="2">SM1-W8</strain>
    </source>
</reference>
<comment type="caution">
    <text evidence="2">The sequence shown here is derived from an EMBL/GenBank/DDBJ whole genome shotgun (WGS) entry which is preliminary data.</text>
</comment>